<dbReference type="Gene3D" id="1.10.287.470">
    <property type="entry name" value="Helix hairpin bin"/>
    <property type="match status" value="1"/>
</dbReference>
<dbReference type="FunFam" id="2.40.30.170:FF:000010">
    <property type="entry name" value="Efflux RND transporter periplasmic adaptor subunit"/>
    <property type="match status" value="1"/>
</dbReference>
<evidence type="ECO:0000259" key="6">
    <source>
        <dbReference type="Pfam" id="PF25954"/>
    </source>
</evidence>
<dbReference type="GO" id="GO:0015679">
    <property type="term" value="P:plasma membrane copper ion transport"/>
    <property type="evidence" value="ECO:0007669"/>
    <property type="project" value="TreeGrafter"/>
</dbReference>
<organism evidence="10 11">
    <name type="scientific">Nitrosospira multiformis</name>
    <dbReference type="NCBI Taxonomy" id="1231"/>
    <lineage>
        <taxon>Bacteria</taxon>
        <taxon>Pseudomonadati</taxon>
        <taxon>Pseudomonadota</taxon>
        <taxon>Betaproteobacteria</taxon>
        <taxon>Nitrosomonadales</taxon>
        <taxon>Nitrosomonadaceae</taxon>
        <taxon>Nitrosospira</taxon>
    </lineage>
</organism>
<keyword evidence="4" id="KW-0472">Membrane</keyword>
<dbReference type="GO" id="GO:0022857">
    <property type="term" value="F:transmembrane transporter activity"/>
    <property type="evidence" value="ECO:0007669"/>
    <property type="project" value="InterPro"/>
</dbReference>
<dbReference type="InterPro" id="IPR058649">
    <property type="entry name" value="CzcB_C"/>
</dbReference>
<evidence type="ECO:0000256" key="1">
    <source>
        <dbReference type="ARBA" id="ARBA00009477"/>
    </source>
</evidence>
<comment type="similarity">
    <text evidence="1">Belongs to the membrane fusion protein (MFP) (TC 8.A.1) family.</text>
</comment>
<sequence>MNNRKKLISILSVIAVGIALGGLILSSDKTSQSISGDSAAHPAHEAPAVEGKASSNYREGPKGGKLFTEGGTDGFGLEVTIFETNVPPRFRLYLYEKSKPLPPAAAKVTMTLSRLGAPAQIFRFTPEADYLVSDQIVKEPHSFNAAIAVEWKGRTMHWEYSQVEARVEMPDEMLKGAGIEIRTAGPAIIKPLLKLPGEIIFNEHTIVQVVPRLPGIVTAVKRHHGQQVQKGEILVVIESQMLAELRSQYRVAKKRLGLAQTTYERERQLWEEKISAKQDYLVAQELLNEAEIALDLAAVKLQSLGVQPEAAPSSGNLASYEVRAPISGLIIDKTVALGQTLKEDEHIFVIADVSTVWAGITVYPKDLDVVKVGQKATVRATASDLEGEGVVIYITTLIGGQTRTATARLALQNKEGKWRPGMFVTAEMVAAEIPVPVAVSADALQTLHDSTVVFGRYGEYFEARPLELGRSDSKTIEVLDGLKAGEQYAAGNSFAIKAELGKSGATHEH</sequence>
<dbReference type="SUPFAM" id="SSF111369">
    <property type="entry name" value="HlyD-like secretion proteins"/>
    <property type="match status" value="1"/>
</dbReference>
<evidence type="ECO:0000256" key="2">
    <source>
        <dbReference type="ARBA" id="ARBA00022448"/>
    </source>
</evidence>
<dbReference type="Pfam" id="PF25975">
    <property type="entry name" value="CzcB_C"/>
    <property type="match status" value="1"/>
</dbReference>
<dbReference type="Pfam" id="PF25893">
    <property type="entry name" value="HH_CzcB"/>
    <property type="match status" value="1"/>
</dbReference>
<feature type="domain" description="CusB-like beta-barrel" evidence="6">
    <location>
        <begin position="355"/>
        <end position="430"/>
    </location>
</feature>
<evidence type="ECO:0000259" key="5">
    <source>
        <dbReference type="Pfam" id="PF25893"/>
    </source>
</evidence>
<evidence type="ECO:0000259" key="7">
    <source>
        <dbReference type="Pfam" id="PF25971"/>
    </source>
</evidence>
<feature type="domain" description="CzcB-like alpha-helical hairpin" evidence="5">
    <location>
        <begin position="244"/>
        <end position="302"/>
    </location>
</feature>
<keyword evidence="2" id="KW-0813">Transport</keyword>
<feature type="domain" description="CzcB N-terminal" evidence="7">
    <location>
        <begin position="64"/>
        <end position="158"/>
    </location>
</feature>
<evidence type="ECO:0000259" key="9">
    <source>
        <dbReference type="Pfam" id="PF25975"/>
    </source>
</evidence>
<protein>
    <submittedName>
        <fullName evidence="10">Membrane fusion protein, cobalt-zinc-cadmium efflux system</fullName>
    </submittedName>
</protein>
<dbReference type="InterPro" id="IPR058647">
    <property type="entry name" value="BSH_CzcB-like"/>
</dbReference>
<keyword evidence="4" id="KW-1133">Transmembrane helix</keyword>
<dbReference type="Pfam" id="PF25973">
    <property type="entry name" value="BSH_CzcB"/>
    <property type="match status" value="1"/>
</dbReference>
<dbReference type="Proteomes" id="UP000183898">
    <property type="component" value="Unassembled WGS sequence"/>
</dbReference>
<reference evidence="10 11" key="1">
    <citation type="submission" date="2016-10" db="EMBL/GenBank/DDBJ databases">
        <authorList>
            <person name="de Groot N.N."/>
        </authorList>
    </citation>
    <scope>NUCLEOTIDE SEQUENCE [LARGE SCALE GENOMIC DNA]</scope>
    <source>
        <strain evidence="10 11">Nl18</strain>
    </source>
</reference>
<feature type="domain" description="CzcB-like C-terminal circularly permuted SH3-like" evidence="9">
    <location>
        <begin position="437"/>
        <end position="497"/>
    </location>
</feature>
<feature type="region of interest" description="Disordered" evidence="3">
    <location>
        <begin position="34"/>
        <end position="65"/>
    </location>
</feature>
<proteinExistence type="inferred from homology"/>
<dbReference type="GO" id="GO:0016020">
    <property type="term" value="C:membrane"/>
    <property type="evidence" value="ECO:0007669"/>
    <property type="project" value="InterPro"/>
</dbReference>
<dbReference type="PANTHER" id="PTHR30097:SF4">
    <property type="entry name" value="SLR6042 PROTEIN"/>
    <property type="match status" value="1"/>
</dbReference>
<evidence type="ECO:0000256" key="3">
    <source>
        <dbReference type="SAM" id="MobiDB-lite"/>
    </source>
</evidence>
<dbReference type="InterPro" id="IPR051909">
    <property type="entry name" value="MFP_Cation_Efflux"/>
</dbReference>
<dbReference type="InterPro" id="IPR058792">
    <property type="entry name" value="Beta-barrel_RND_2"/>
</dbReference>
<name>A0A1H8F6W3_9PROT</name>
<dbReference type="InterPro" id="IPR006143">
    <property type="entry name" value="RND_pump_MFP"/>
</dbReference>
<dbReference type="InterPro" id="IPR058646">
    <property type="entry name" value="CzcB_N"/>
</dbReference>
<dbReference type="GO" id="GO:0046914">
    <property type="term" value="F:transition metal ion binding"/>
    <property type="evidence" value="ECO:0007669"/>
    <property type="project" value="TreeGrafter"/>
</dbReference>
<dbReference type="PANTHER" id="PTHR30097">
    <property type="entry name" value="CATION EFFLUX SYSTEM PROTEIN CUSB"/>
    <property type="match status" value="1"/>
</dbReference>
<feature type="domain" description="CzcB-like barrel-sandwich hybrid" evidence="8">
    <location>
        <begin position="206"/>
        <end position="352"/>
    </location>
</feature>
<dbReference type="GO" id="GO:0030288">
    <property type="term" value="C:outer membrane-bounded periplasmic space"/>
    <property type="evidence" value="ECO:0007669"/>
    <property type="project" value="TreeGrafter"/>
</dbReference>
<dbReference type="EMBL" id="FOCT01000003">
    <property type="protein sequence ID" value="SEN27395.1"/>
    <property type="molecule type" value="Genomic_DNA"/>
</dbReference>
<evidence type="ECO:0000259" key="8">
    <source>
        <dbReference type="Pfam" id="PF25973"/>
    </source>
</evidence>
<gene>
    <name evidence="10" type="ORF">SAMN05216404_103245</name>
</gene>
<dbReference type="RefSeq" id="WP_074744979.1">
    <property type="nucleotide sequence ID" value="NZ_FOCT01000003.1"/>
</dbReference>
<feature type="compositionally biased region" description="Low complexity" evidence="3">
    <location>
        <begin position="39"/>
        <end position="50"/>
    </location>
</feature>
<dbReference type="Gene3D" id="2.40.30.170">
    <property type="match status" value="1"/>
</dbReference>
<keyword evidence="4" id="KW-0812">Transmembrane</keyword>
<dbReference type="Gene3D" id="2.40.420.20">
    <property type="match status" value="1"/>
</dbReference>
<evidence type="ECO:0000256" key="4">
    <source>
        <dbReference type="SAM" id="Phobius"/>
    </source>
</evidence>
<dbReference type="AlphaFoldDB" id="A0A1H8F6W3"/>
<evidence type="ECO:0000313" key="11">
    <source>
        <dbReference type="Proteomes" id="UP000183898"/>
    </source>
</evidence>
<evidence type="ECO:0000313" key="10">
    <source>
        <dbReference type="EMBL" id="SEN27395.1"/>
    </source>
</evidence>
<dbReference type="InterPro" id="IPR058648">
    <property type="entry name" value="HH_CzcB-like"/>
</dbReference>
<dbReference type="Pfam" id="PF25954">
    <property type="entry name" value="Beta-barrel_RND_2"/>
    <property type="match status" value="1"/>
</dbReference>
<dbReference type="NCBIfam" id="TIGR01730">
    <property type="entry name" value="RND_mfp"/>
    <property type="match status" value="1"/>
</dbReference>
<feature type="transmembrane region" description="Helical" evidence="4">
    <location>
        <begin position="7"/>
        <end position="25"/>
    </location>
</feature>
<dbReference type="Pfam" id="PF25971">
    <property type="entry name" value="CzcB_N"/>
    <property type="match status" value="1"/>
</dbReference>
<accession>A0A1H8F6W3</accession>
<dbReference type="GO" id="GO:0060003">
    <property type="term" value="P:copper ion export"/>
    <property type="evidence" value="ECO:0007669"/>
    <property type="project" value="TreeGrafter"/>
</dbReference>